<dbReference type="Proteomes" id="UP000265703">
    <property type="component" value="Unassembled WGS sequence"/>
</dbReference>
<dbReference type="Pfam" id="PF00687">
    <property type="entry name" value="Ribosomal_L1"/>
    <property type="match status" value="1"/>
</dbReference>
<dbReference type="GO" id="GO:1990904">
    <property type="term" value="C:ribonucleoprotein complex"/>
    <property type="evidence" value="ECO:0007669"/>
    <property type="project" value="UniProtKB-KW"/>
</dbReference>
<reference evidence="4 5" key="1">
    <citation type="submission" date="2018-06" db="EMBL/GenBank/DDBJ databases">
        <title>Comparative genomics reveals the genomic features of Rhizophagus irregularis, R. cerebriforme, R. diaphanum and Gigaspora rosea, and their symbiotic lifestyle signature.</title>
        <authorList>
            <person name="Morin E."/>
            <person name="San Clemente H."/>
            <person name="Chen E.C.H."/>
            <person name="De La Providencia I."/>
            <person name="Hainaut M."/>
            <person name="Kuo A."/>
            <person name="Kohler A."/>
            <person name="Murat C."/>
            <person name="Tang N."/>
            <person name="Roy S."/>
            <person name="Loubradou J."/>
            <person name="Henrissat B."/>
            <person name="Grigoriev I.V."/>
            <person name="Corradi N."/>
            <person name="Roux C."/>
            <person name="Martin F.M."/>
        </authorList>
    </citation>
    <scope>NUCLEOTIDE SEQUENCE [LARGE SCALE GENOMIC DNA]</scope>
    <source>
        <strain evidence="4 5">DAOM 227022</strain>
    </source>
</reference>
<keyword evidence="5" id="KW-1185">Reference proteome</keyword>
<proteinExistence type="inferred from homology"/>
<dbReference type="Gene3D" id="3.30.190.20">
    <property type="match status" value="1"/>
</dbReference>
<evidence type="ECO:0000256" key="1">
    <source>
        <dbReference type="ARBA" id="ARBA00010531"/>
    </source>
</evidence>
<dbReference type="CDD" id="cd00403">
    <property type="entry name" value="Ribosomal_L1"/>
    <property type="match status" value="1"/>
</dbReference>
<evidence type="ECO:0000313" key="4">
    <source>
        <dbReference type="EMBL" id="RIA97218.1"/>
    </source>
</evidence>
<dbReference type="PANTHER" id="PTHR36427">
    <property type="entry name" value="54S RIBOSOMAL PROTEIN L1, MITOCHONDRIAL"/>
    <property type="match status" value="1"/>
</dbReference>
<comment type="caution">
    <text evidence="4">The sequence shown here is derived from an EMBL/GenBank/DDBJ whole genome shotgun (WGS) entry which is preliminary data.</text>
</comment>
<dbReference type="OrthoDB" id="1747252at2759"/>
<name>A0A397TGI7_9GLOM</name>
<keyword evidence="2 4" id="KW-0689">Ribosomal protein</keyword>
<protein>
    <submittedName>
        <fullName evidence="4">Ribosomal protein L1-like protein</fullName>
    </submittedName>
</protein>
<keyword evidence="3" id="KW-0687">Ribonucleoprotein</keyword>
<dbReference type="InterPro" id="IPR023674">
    <property type="entry name" value="Ribosomal_uL1-like"/>
</dbReference>
<organism evidence="4 5">
    <name type="scientific">Glomus cerebriforme</name>
    <dbReference type="NCBI Taxonomy" id="658196"/>
    <lineage>
        <taxon>Eukaryota</taxon>
        <taxon>Fungi</taxon>
        <taxon>Fungi incertae sedis</taxon>
        <taxon>Mucoromycota</taxon>
        <taxon>Glomeromycotina</taxon>
        <taxon>Glomeromycetes</taxon>
        <taxon>Glomerales</taxon>
        <taxon>Glomeraceae</taxon>
        <taxon>Glomus</taxon>
    </lineage>
</organism>
<dbReference type="InterPro" id="IPR028364">
    <property type="entry name" value="Ribosomal_uL1/biogenesis"/>
</dbReference>
<evidence type="ECO:0000313" key="5">
    <source>
        <dbReference type="Proteomes" id="UP000265703"/>
    </source>
</evidence>
<dbReference type="AlphaFoldDB" id="A0A397TGI7"/>
<dbReference type="EMBL" id="QKYT01000032">
    <property type="protein sequence ID" value="RIA97218.1"/>
    <property type="molecule type" value="Genomic_DNA"/>
</dbReference>
<dbReference type="PANTHER" id="PTHR36427:SF3">
    <property type="entry name" value="LARGE RIBOSOMAL SUBUNIT PROTEIN UL1M"/>
    <property type="match status" value="1"/>
</dbReference>
<dbReference type="GO" id="GO:0005840">
    <property type="term" value="C:ribosome"/>
    <property type="evidence" value="ECO:0007669"/>
    <property type="project" value="UniProtKB-KW"/>
</dbReference>
<evidence type="ECO:0000256" key="2">
    <source>
        <dbReference type="ARBA" id="ARBA00022980"/>
    </source>
</evidence>
<comment type="similarity">
    <text evidence="1">Belongs to the universal ribosomal protein uL1 family.</text>
</comment>
<evidence type="ECO:0000256" key="3">
    <source>
        <dbReference type="ARBA" id="ARBA00023274"/>
    </source>
</evidence>
<dbReference type="InterPro" id="IPR016095">
    <property type="entry name" value="Ribosomal_uL1_3-a/b-sand"/>
</dbReference>
<dbReference type="FunFam" id="3.40.50.790:FF:000001">
    <property type="entry name" value="50S ribosomal protein L1"/>
    <property type="match status" value="1"/>
</dbReference>
<accession>A0A397TGI7</accession>
<gene>
    <name evidence="4" type="ORF">C1645_752788</name>
</gene>
<dbReference type="SUPFAM" id="SSF56808">
    <property type="entry name" value="Ribosomal protein L1"/>
    <property type="match status" value="1"/>
</dbReference>
<dbReference type="Gene3D" id="3.40.50.790">
    <property type="match status" value="1"/>
</dbReference>
<sequence>MSRSKLFTCLSQPNFIYVKNSLTNINSFPFLENVKLTCPQVRKYASKSKKRKKEKIMPSTALPLADTLNILKAYEITYPDRTLELHVKTKLEKGNSPIRGSVSLPKPISKKVAWLVFARGKKAEEAKAAGAHTVGAEELIAEIAEGNFNVGKFDKCLSTPELYPSLTKIARILGPKMLMPMVKRGTVTNDIIDTIKRMDDKLGFNSDKLGWIHTGIGKISWTSEEIQGNIQAILKEINELGKGQDIKRSNKKADFIEKIAINPNMGESIHLLDFKDLLDSPSVTTK</sequence>
<dbReference type="STRING" id="658196.A0A397TGI7"/>